<keyword evidence="7" id="KW-0859">Xylose metabolism</keyword>
<dbReference type="InterPro" id="IPR036291">
    <property type="entry name" value="NAD(P)-bd_dom_sf"/>
</dbReference>
<evidence type="ECO:0000256" key="3">
    <source>
        <dbReference type="ARBA" id="ARBA00022833"/>
    </source>
</evidence>
<evidence type="ECO:0000256" key="4">
    <source>
        <dbReference type="ARBA" id="ARBA00023002"/>
    </source>
</evidence>
<organism evidence="9 10">
    <name type="scientific">Lithohypha guttulata</name>
    <dbReference type="NCBI Taxonomy" id="1690604"/>
    <lineage>
        <taxon>Eukaryota</taxon>
        <taxon>Fungi</taxon>
        <taxon>Dikarya</taxon>
        <taxon>Ascomycota</taxon>
        <taxon>Pezizomycotina</taxon>
        <taxon>Eurotiomycetes</taxon>
        <taxon>Chaetothyriomycetidae</taxon>
        <taxon>Chaetothyriales</taxon>
        <taxon>Trichomeriaceae</taxon>
        <taxon>Lithohypha</taxon>
    </lineage>
</organism>
<evidence type="ECO:0000259" key="8">
    <source>
        <dbReference type="SMART" id="SM00829"/>
    </source>
</evidence>
<feature type="domain" description="Enoyl reductase (ER)" evidence="8">
    <location>
        <begin position="15"/>
        <end position="352"/>
    </location>
</feature>
<keyword evidence="4 7" id="KW-0560">Oxidoreductase</keyword>
<sequence>MVEWEGKEDLAFVLSVDRKFSFEPRTRPKPATSRDVVVRVIATGICGSDIHYWRHGAIGDFKLTQPIVLGHESAGVVEECGEDVTSLKPGDRVALEPGVPCRRCRQCRGGKYNLCADMRFAATPPYNGTLTTHYSLPDDFCYKLPKEMSFEEGALVEPLSVAVHSTQLAGIRPGNTILVLGAGPVGLLCCAVARAFGASVVVCTDIVQSRLDFAQSYAATHVHRMSGQPQEDKDALLQTLPVETTGFDAVIDATGVGSCIMCGIHALGRGGTFVQVGPGRPIIDFPVAQLCSKEGVYKGSFRYGAGDYELGVELVQSGKVNVRDLITHRFDFEEAQAAFESSSQQNGMKTIIYGYQVKQSWLAAKL</sequence>
<keyword evidence="7" id="KW-0119">Carbohydrate metabolism</keyword>
<dbReference type="Proteomes" id="UP001345013">
    <property type="component" value="Unassembled WGS sequence"/>
</dbReference>
<dbReference type="SUPFAM" id="SSF50129">
    <property type="entry name" value="GroES-like"/>
    <property type="match status" value="1"/>
</dbReference>
<dbReference type="EMBL" id="JAVRRG010000201">
    <property type="protein sequence ID" value="KAK5077755.1"/>
    <property type="molecule type" value="Genomic_DNA"/>
</dbReference>
<keyword evidence="5 7" id="KW-0520">NAD</keyword>
<evidence type="ECO:0000256" key="6">
    <source>
        <dbReference type="RuleBase" id="RU361277"/>
    </source>
</evidence>
<comment type="function">
    <text evidence="7">Xylitol dehydrogenase which catalyzes the conversion of xylitol to D-xylulose. Xylose is a major component of hemicelluloses such as xylan. Most fungi utilize D-xylose via three enzymatic reactions, xylose reductase (XR), xylitol dehydrogenase (XDH), and xylulokinase, to form xylulose 5-phosphate, which enters pentose phosphate pathway.</text>
</comment>
<keyword evidence="10" id="KW-1185">Reference proteome</keyword>
<comment type="similarity">
    <text evidence="1 6">Belongs to the zinc-containing alcohol dehydrogenase family.</text>
</comment>
<proteinExistence type="inferred from homology"/>
<dbReference type="Gene3D" id="3.90.180.10">
    <property type="entry name" value="Medium-chain alcohol dehydrogenases, catalytic domain"/>
    <property type="match status" value="1"/>
</dbReference>
<dbReference type="Pfam" id="PF08240">
    <property type="entry name" value="ADH_N"/>
    <property type="match status" value="1"/>
</dbReference>
<dbReference type="SMART" id="SM00829">
    <property type="entry name" value="PKS_ER"/>
    <property type="match status" value="1"/>
</dbReference>
<dbReference type="PANTHER" id="PTHR43161:SF3">
    <property type="entry name" value="D-XYLULOSE REDUCTASE"/>
    <property type="match status" value="1"/>
</dbReference>
<comment type="catalytic activity">
    <reaction evidence="7">
        <text>xylitol + NAD(+) = D-xylulose + NADH + H(+)</text>
        <dbReference type="Rhea" id="RHEA:20433"/>
        <dbReference type="ChEBI" id="CHEBI:15378"/>
        <dbReference type="ChEBI" id="CHEBI:17140"/>
        <dbReference type="ChEBI" id="CHEBI:17151"/>
        <dbReference type="ChEBI" id="CHEBI:57540"/>
        <dbReference type="ChEBI" id="CHEBI:57945"/>
        <dbReference type="EC" id="1.1.1.9"/>
    </reaction>
</comment>
<dbReference type="Gene3D" id="3.40.50.720">
    <property type="entry name" value="NAD(P)-binding Rossmann-like Domain"/>
    <property type="match status" value="1"/>
</dbReference>
<dbReference type="InterPro" id="IPR002328">
    <property type="entry name" value="ADH_Zn_CS"/>
</dbReference>
<dbReference type="PROSITE" id="PS00059">
    <property type="entry name" value="ADH_ZINC"/>
    <property type="match status" value="1"/>
</dbReference>
<reference evidence="9 10" key="1">
    <citation type="submission" date="2023-08" db="EMBL/GenBank/DDBJ databases">
        <title>Black Yeasts Isolated from many extreme environments.</title>
        <authorList>
            <person name="Coleine C."/>
            <person name="Stajich J.E."/>
            <person name="Selbmann L."/>
        </authorList>
    </citation>
    <scope>NUCLEOTIDE SEQUENCE [LARGE SCALE GENOMIC DNA]</scope>
    <source>
        <strain evidence="9 10">CCFEE 5885</strain>
    </source>
</reference>
<comment type="pathway">
    <text evidence="7">Carbohydrate degradation; L-arabinose degradation via L-arabinitol; D-xylulose 5-phosphate from L-arabinose (fungal route): step 4/5.</text>
</comment>
<dbReference type="InterPro" id="IPR020843">
    <property type="entry name" value="ER"/>
</dbReference>
<evidence type="ECO:0000256" key="5">
    <source>
        <dbReference type="ARBA" id="ARBA00023027"/>
    </source>
</evidence>
<comment type="caution">
    <text evidence="9">The sequence shown here is derived from an EMBL/GenBank/DDBJ whole genome shotgun (WGS) entry which is preliminary data.</text>
</comment>
<evidence type="ECO:0000256" key="2">
    <source>
        <dbReference type="ARBA" id="ARBA00022723"/>
    </source>
</evidence>
<keyword evidence="3 6" id="KW-0862">Zinc</keyword>
<dbReference type="InterPro" id="IPR013149">
    <property type="entry name" value="ADH-like_C"/>
</dbReference>
<dbReference type="CDD" id="cd05285">
    <property type="entry name" value="sorbitol_DH"/>
    <property type="match status" value="1"/>
</dbReference>
<dbReference type="PANTHER" id="PTHR43161">
    <property type="entry name" value="SORBITOL DEHYDROGENASE"/>
    <property type="match status" value="1"/>
</dbReference>
<evidence type="ECO:0000313" key="9">
    <source>
        <dbReference type="EMBL" id="KAK5077755.1"/>
    </source>
</evidence>
<name>A0ABR0JXN2_9EURO</name>
<dbReference type="InterPro" id="IPR013154">
    <property type="entry name" value="ADH-like_N"/>
</dbReference>
<accession>A0ABR0JXN2</accession>
<dbReference type="InterPro" id="IPR045306">
    <property type="entry name" value="SDH-like"/>
</dbReference>
<dbReference type="EC" id="1.1.1.9" evidence="7"/>
<dbReference type="Pfam" id="PF00107">
    <property type="entry name" value="ADH_zinc_N"/>
    <property type="match status" value="1"/>
</dbReference>
<dbReference type="SUPFAM" id="SSF51735">
    <property type="entry name" value="NAD(P)-binding Rossmann-fold domains"/>
    <property type="match status" value="1"/>
</dbReference>
<gene>
    <name evidence="9" type="ORF">LTR24_009351</name>
</gene>
<evidence type="ECO:0000313" key="10">
    <source>
        <dbReference type="Proteomes" id="UP001345013"/>
    </source>
</evidence>
<dbReference type="InterPro" id="IPR011032">
    <property type="entry name" value="GroES-like_sf"/>
</dbReference>
<evidence type="ECO:0000256" key="1">
    <source>
        <dbReference type="ARBA" id="ARBA00008072"/>
    </source>
</evidence>
<evidence type="ECO:0000256" key="7">
    <source>
        <dbReference type="RuleBase" id="RU369026"/>
    </source>
</evidence>
<comment type="cofactor">
    <cofactor evidence="7">
        <name>Zn(2+)</name>
        <dbReference type="ChEBI" id="CHEBI:29105"/>
    </cofactor>
    <text evidence="7">Binds 1 or 2 Zn(2+) ions per subunit.</text>
</comment>
<keyword evidence="2 6" id="KW-0479">Metal-binding</keyword>
<protein>
    <recommendedName>
        <fullName evidence="7">D-xylulose reductase</fullName>
        <ecNumber evidence="7">1.1.1.9</ecNumber>
    </recommendedName>
    <alternativeName>
        <fullName evidence="7">Xylitol dehydrogenase</fullName>
    </alternativeName>
</protein>